<accession>A0A2T0BHR2</accession>
<dbReference type="AlphaFoldDB" id="A0A2T0BHR2"/>
<dbReference type="PIRSF" id="PIRSF037984">
    <property type="entry name" value="Met_synth_TM0269_prd"/>
    <property type="match status" value="1"/>
</dbReference>
<dbReference type="EMBL" id="PVXQ01000007">
    <property type="protein sequence ID" value="PRR83387.1"/>
    <property type="molecule type" value="Genomic_DNA"/>
</dbReference>
<reference evidence="1 2" key="1">
    <citation type="submission" date="2018-03" db="EMBL/GenBank/DDBJ databases">
        <title>Genome sequence of Clostridium vincentii DSM 10228.</title>
        <authorList>
            <person name="Poehlein A."/>
            <person name="Daniel R."/>
        </authorList>
    </citation>
    <scope>NUCLEOTIDE SEQUENCE [LARGE SCALE GENOMIC DNA]</scope>
    <source>
        <strain evidence="1 2">DSM 10228</strain>
    </source>
</reference>
<keyword evidence="2" id="KW-1185">Reference proteome</keyword>
<dbReference type="Proteomes" id="UP000239471">
    <property type="component" value="Unassembled WGS sequence"/>
</dbReference>
<proteinExistence type="predicted"/>
<sequence length="228" mass="25729">MLKLKMVRIPKDEVLRYLGYKKQEIEESLNKLIDETIEESKELLLPKFVYGSYKNKLQDNGVLLEGTNLVLEGKDIKEHLKYSNEVSVMAVTIGSKIETKIKFYEKSNLTKALILDSCATTAVEEVCDQIEDYIKMEANKNNLSITFRYSPGYGDLPLTIQGEVISILKADKTIGLTVSDHHILFPRKSVTAIIGLIPMGHELKEKGCKTCKNYETCGFRREGIICGS</sequence>
<dbReference type="GO" id="GO:0008705">
    <property type="term" value="F:methionine synthase activity"/>
    <property type="evidence" value="ECO:0007669"/>
    <property type="project" value="InterPro"/>
</dbReference>
<comment type="caution">
    <text evidence="1">The sequence shown here is derived from an EMBL/GenBank/DDBJ whole genome shotgun (WGS) entry which is preliminary data.</text>
</comment>
<organism evidence="1 2">
    <name type="scientific">Clostridium vincentii</name>
    <dbReference type="NCBI Taxonomy" id="52704"/>
    <lineage>
        <taxon>Bacteria</taxon>
        <taxon>Bacillati</taxon>
        <taxon>Bacillota</taxon>
        <taxon>Clostridia</taxon>
        <taxon>Eubacteriales</taxon>
        <taxon>Clostridiaceae</taxon>
        <taxon>Clostridium</taxon>
    </lineage>
</organism>
<evidence type="ECO:0000313" key="1">
    <source>
        <dbReference type="EMBL" id="PRR83387.1"/>
    </source>
</evidence>
<dbReference type="OrthoDB" id="9816190at2"/>
<name>A0A2T0BHR2_9CLOT</name>
<dbReference type="InterPro" id="IPR017342">
    <property type="entry name" value="S-AdoMet-dep_Met_synth_prd"/>
</dbReference>
<gene>
    <name evidence="1" type="ORF">CLVI_09340</name>
</gene>
<evidence type="ECO:0000313" key="2">
    <source>
        <dbReference type="Proteomes" id="UP000239471"/>
    </source>
</evidence>
<dbReference type="SUPFAM" id="SSF56507">
    <property type="entry name" value="Methionine synthase activation domain-like"/>
    <property type="match status" value="1"/>
</dbReference>
<dbReference type="Gene3D" id="3.40.109.40">
    <property type="match status" value="1"/>
</dbReference>
<protein>
    <submittedName>
        <fullName evidence="1">Vitamin B12 dependent methionine synthase, activation domain</fullName>
    </submittedName>
</protein>
<dbReference type="InterPro" id="IPR037010">
    <property type="entry name" value="VitB12-dep_Met_synth_activ_sf"/>
</dbReference>